<name>A0ABQ5B0L1_9ASTR</name>
<organism evidence="2 3">
    <name type="scientific">Tanacetum coccineum</name>
    <dbReference type="NCBI Taxonomy" id="301880"/>
    <lineage>
        <taxon>Eukaryota</taxon>
        <taxon>Viridiplantae</taxon>
        <taxon>Streptophyta</taxon>
        <taxon>Embryophyta</taxon>
        <taxon>Tracheophyta</taxon>
        <taxon>Spermatophyta</taxon>
        <taxon>Magnoliopsida</taxon>
        <taxon>eudicotyledons</taxon>
        <taxon>Gunneridae</taxon>
        <taxon>Pentapetalae</taxon>
        <taxon>asterids</taxon>
        <taxon>campanulids</taxon>
        <taxon>Asterales</taxon>
        <taxon>Asteraceae</taxon>
        <taxon>Asteroideae</taxon>
        <taxon>Anthemideae</taxon>
        <taxon>Anthemidinae</taxon>
        <taxon>Tanacetum</taxon>
    </lineage>
</organism>
<protein>
    <submittedName>
        <fullName evidence="2">Uncharacterized protein</fullName>
    </submittedName>
</protein>
<dbReference type="EMBL" id="BQNB010012769">
    <property type="protein sequence ID" value="GJT07667.1"/>
    <property type="molecule type" value="Genomic_DNA"/>
</dbReference>
<reference evidence="2" key="1">
    <citation type="journal article" date="2022" name="Int. J. Mol. Sci.">
        <title>Draft Genome of Tanacetum Coccineum: Genomic Comparison of Closely Related Tanacetum-Family Plants.</title>
        <authorList>
            <person name="Yamashiro T."/>
            <person name="Shiraishi A."/>
            <person name="Nakayama K."/>
            <person name="Satake H."/>
        </authorList>
    </citation>
    <scope>NUCLEOTIDE SEQUENCE</scope>
</reference>
<feature type="compositionally biased region" description="Low complexity" evidence="1">
    <location>
        <begin position="160"/>
        <end position="172"/>
    </location>
</feature>
<evidence type="ECO:0000313" key="3">
    <source>
        <dbReference type="Proteomes" id="UP001151760"/>
    </source>
</evidence>
<feature type="region of interest" description="Disordered" evidence="1">
    <location>
        <begin position="155"/>
        <end position="177"/>
    </location>
</feature>
<proteinExistence type="predicted"/>
<keyword evidence="3" id="KW-1185">Reference proteome</keyword>
<dbReference type="Proteomes" id="UP001151760">
    <property type="component" value="Unassembled WGS sequence"/>
</dbReference>
<dbReference type="PANTHER" id="PTHR31385:SF1">
    <property type="entry name" value="PUTATIVE (DUF220)-RELATED"/>
    <property type="match status" value="1"/>
</dbReference>
<evidence type="ECO:0000256" key="1">
    <source>
        <dbReference type="SAM" id="MobiDB-lite"/>
    </source>
</evidence>
<comment type="caution">
    <text evidence="2">The sequence shown here is derived from an EMBL/GenBank/DDBJ whole genome shotgun (WGS) entry which is preliminary data.</text>
</comment>
<evidence type="ECO:0000313" key="2">
    <source>
        <dbReference type="EMBL" id="GJT07667.1"/>
    </source>
</evidence>
<dbReference type="PANTHER" id="PTHR31385">
    <property type="entry name" value="PUTATIVE (DUF220)-RELATED"/>
    <property type="match status" value="1"/>
</dbReference>
<sequence>MNQTVNSIDVKEEDVDLDIVTCLFPVPFNLPGDLMQGVNLLHEGSGLQEGVNRLHEGIDLASSHAFIPLSVGTRTLDSSEIPIIPVETYVADPTSIVHRENQTRNNTLTEIEGVLKTWQRILVLQLLLTSEGEPEELGNDNSALTTCSVKEEGEVDQTCSSSSNASQSSVSQRSERSIKEFQDPSVSTTLGNDIAVPTTDFEWAALREVLSRKVLVDEGSRQVVEIKQATIWRFLWWSGTISVHVLVDQNREDYSVDYSTVFIFWQLMFVDNKLAAGMGEWDCITDLLHVLKCFPICNKEGEDLSASIGLLSDCEKVVPSKVVVDKDDETLVLVFDEALGVGDGVLEIKFSGVINEHMQGFYKGCNLYFKNALIF</sequence>
<gene>
    <name evidence="2" type="ORF">Tco_0842129</name>
</gene>
<reference evidence="2" key="2">
    <citation type="submission" date="2022-01" db="EMBL/GenBank/DDBJ databases">
        <authorList>
            <person name="Yamashiro T."/>
            <person name="Shiraishi A."/>
            <person name="Satake H."/>
            <person name="Nakayama K."/>
        </authorList>
    </citation>
    <scope>NUCLEOTIDE SEQUENCE</scope>
</reference>
<accession>A0ABQ5B0L1</accession>